<dbReference type="SUPFAM" id="SSF55729">
    <property type="entry name" value="Acyl-CoA N-acyltransferases (Nat)"/>
    <property type="match status" value="1"/>
</dbReference>
<evidence type="ECO:0000256" key="7">
    <source>
        <dbReference type="ARBA" id="ARBA00050849"/>
    </source>
</evidence>
<dbReference type="EC" id="2.3.1.87" evidence="5"/>
<evidence type="ECO:0000256" key="13">
    <source>
        <dbReference type="ARBA" id="ARBA00052491"/>
    </source>
</evidence>
<comment type="catalytic activity">
    <reaction evidence="7">
        <text>serotonin + octadecanoyl-CoA = N-octadecanoyl-serotonin + CoA + H(+)</text>
        <dbReference type="Rhea" id="RHEA:51400"/>
        <dbReference type="ChEBI" id="CHEBI:15378"/>
        <dbReference type="ChEBI" id="CHEBI:57287"/>
        <dbReference type="ChEBI" id="CHEBI:57394"/>
        <dbReference type="ChEBI" id="CHEBI:134065"/>
        <dbReference type="ChEBI" id="CHEBI:350546"/>
    </reaction>
    <physiologicalReaction direction="left-to-right" evidence="7">
        <dbReference type="Rhea" id="RHEA:51401"/>
    </physiologicalReaction>
</comment>
<comment type="catalytic activity">
    <reaction evidence="8">
        <text>serotonin + (5Z,8Z,11Z,14Z)-eicosatetraenoyl-CoA = N-[(5Z,8Z,11Z,14Z)-eicosatetraenoyl]-serotonin + CoA + H(+)</text>
        <dbReference type="Rhea" id="RHEA:51396"/>
        <dbReference type="ChEBI" id="CHEBI:15378"/>
        <dbReference type="ChEBI" id="CHEBI:57287"/>
        <dbReference type="ChEBI" id="CHEBI:57368"/>
        <dbReference type="ChEBI" id="CHEBI:132255"/>
        <dbReference type="ChEBI" id="CHEBI:350546"/>
    </reaction>
    <physiologicalReaction direction="left-to-right" evidence="8">
        <dbReference type="Rhea" id="RHEA:51397"/>
    </physiologicalReaction>
</comment>
<keyword evidence="15" id="KW-1185">Reference proteome</keyword>
<reference evidence="14" key="1">
    <citation type="submission" date="2022-01" db="EMBL/GenBank/DDBJ databases">
        <authorList>
            <person name="King R."/>
        </authorList>
    </citation>
    <scope>NUCLEOTIDE SEQUENCE</scope>
</reference>
<evidence type="ECO:0000313" key="15">
    <source>
        <dbReference type="Proteomes" id="UP001153620"/>
    </source>
</evidence>
<dbReference type="EMBL" id="OU895877">
    <property type="protein sequence ID" value="CAG9797999.1"/>
    <property type="molecule type" value="Genomic_DNA"/>
</dbReference>
<evidence type="ECO:0000256" key="8">
    <source>
        <dbReference type="ARBA" id="ARBA00051284"/>
    </source>
</evidence>
<dbReference type="Proteomes" id="UP001153620">
    <property type="component" value="Chromosome 1"/>
</dbReference>
<dbReference type="PANTHER" id="PTHR20905:SF1">
    <property type="entry name" value="AT07410P-RELATED"/>
    <property type="match status" value="1"/>
</dbReference>
<dbReference type="InterPro" id="IPR016181">
    <property type="entry name" value="Acyl_CoA_acyltransferase"/>
</dbReference>
<evidence type="ECO:0000256" key="3">
    <source>
        <dbReference type="ARBA" id="ARBA00037926"/>
    </source>
</evidence>
<comment type="similarity">
    <text evidence="4">Belongs to the acetyltransferase family. AANAT subfamily.</text>
</comment>
<comment type="catalytic activity">
    <reaction evidence="13">
        <text>serotonin + acetyl-CoA = N-acetylserotonin + CoA + H(+)</text>
        <dbReference type="Rhea" id="RHEA:25217"/>
        <dbReference type="ChEBI" id="CHEBI:15378"/>
        <dbReference type="ChEBI" id="CHEBI:17697"/>
        <dbReference type="ChEBI" id="CHEBI:57287"/>
        <dbReference type="ChEBI" id="CHEBI:57288"/>
        <dbReference type="ChEBI" id="CHEBI:350546"/>
        <dbReference type="EC" id="2.3.1.87"/>
    </reaction>
    <physiologicalReaction direction="left-to-right" evidence="13">
        <dbReference type="Rhea" id="RHEA:25218"/>
    </physiologicalReaction>
</comment>
<comment type="catalytic activity">
    <reaction evidence="11">
        <text>serotonin + hexadecanoyl-CoA = N-hexadecanoyl-serotonin + CoA + H(+)</text>
        <dbReference type="Rhea" id="RHEA:51384"/>
        <dbReference type="ChEBI" id="CHEBI:15378"/>
        <dbReference type="ChEBI" id="CHEBI:57287"/>
        <dbReference type="ChEBI" id="CHEBI:57379"/>
        <dbReference type="ChEBI" id="CHEBI:134059"/>
        <dbReference type="ChEBI" id="CHEBI:350546"/>
    </reaction>
    <physiologicalReaction direction="left-to-right" evidence="11">
        <dbReference type="Rhea" id="RHEA:51385"/>
    </physiologicalReaction>
</comment>
<comment type="catalytic activity">
    <reaction evidence="10">
        <text>serotonin + (9Z)-octadecenoyl-CoA = N-(9Z-octadecenoyl)-serotonin + CoA + H(+)</text>
        <dbReference type="Rhea" id="RHEA:51392"/>
        <dbReference type="ChEBI" id="CHEBI:15378"/>
        <dbReference type="ChEBI" id="CHEBI:57287"/>
        <dbReference type="ChEBI" id="CHEBI:57387"/>
        <dbReference type="ChEBI" id="CHEBI:134064"/>
        <dbReference type="ChEBI" id="CHEBI:350546"/>
    </reaction>
    <physiologicalReaction direction="left-to-right" evidence="10">
        <dbReference type="Rhea" id="RHEA:51393"/>
    </physiologicalReaction>
</comment>
<evidence type="ECO:0000256" key="2">
    <source>
        <dbReference type="ARBA" id="ARBA00023315"/>
    </source>
</evidence>
<gene>
    <name evidence="14" type="ORF">CHIRRI_LOCUS984</name>
</gene>
<evidence type="ECO:0000256" key="10">
    <source>
        <dbReference type="ARBA" id="ARBA00051823"/>
    </source>
</evidence>
<proteinExistence type="inferred from homology"/>
<sequence>MSINITIRVAKSADHDAVLSFIREHYYKEEPITISHPEPGHTIDDEIFSMSHIEHDTILMAFNSDNNEIVGILIAGPIQAGDAETMLEDAKKSSKKWSDILKFLAFIEQKADVLGKFNLDRALHCHILTSHQKYRGNGIGQKLFEYCFENGRDLNYKLMSVDCTSVFTIKIAERCGMECISTVRYDEYNEILGECLFQPQEPNVEIKTFVKKL</sequence>
<organism evidence="14 15">
    <name type="scientific">Chironomus riparius</name>
    <dbReference type="NCBI Taxonomy" id="315576"/>
    <lineage>
        <taxon>Eukaryota</taxon>
        <taxon>Metazoa</taxon>
        <taxon>Ecdysozoa</taxon>
        <taxon>Arthropoda</taxon>
        <taxon>Hexapoda</taxon>
        <taxon>Insecta</taxon>
        <taxon>Pterygota</taxon>
        <taxon>Neoptera</taxon>
        <taxon>Endopterygota</taxon>
        <taxon>Diptera</taxon>
        <taxon>Nematocera</taxon>
        <taxon>Chironomoidea</taxon>
        <taxon>Chironomidae</taxon>
        <taxon>Chironominae</taxon>
        <taxon>Chironomus</taxon>
    </lineage>
</organism>
<reference evidence="14" key="2">
    <citation type="submission" date="2022-10" db="EMBL/GenBank/DDBJ databases">
        <authorList>
            <consortium name="ENA_rothamsted_submissions"/>
            <consortium name="culmorum"/>
            <person name="King R."/>
        </authorList>
    </citation>
    <scope>NUCLEOTIDE SEQUENCE</scope>
</reference>
<evidence type="ECO:0000256" key="1">
    <source>
        <dbReference type="ARBA" id="ARBA00022679"/>
    </source>
</evidence>
<evidence type="ECO:0000256" key="12">
    <source>
        <dbReference type="ARBA" id="ARBA00052335"/>
    </source>
</evidence>
<dbReference type="CDD" id="cd04301">
    <property type="entry name" value="NAT_SF"/>
    <property type="match status" value="1"/>
</dbReference>
<comment type="catalytic activity">
    <reaction evidence="9">
        <text>dopamine + acetyl-CoA = N-acetyldopamine + CoA + H(+)</text>
        <dbReference type="Rhea" id="RHEA:51388"/>
        <dbReference type="ChEBI" id="CHEBI:15378"/>
        <dbReference type="ChEBI" id="CHEBI:57287"/>
        <dbReference type="ChEBI" id="CHEBI:57288"/>
        <dbReference type="ChEBI" id="CHEBI:59905"/>
        <dbReference type="ChEBI" id="CHEBI:125678"/>
    </reaction>
    <physiologicalReaction direction="left-to-right" evidence="9">
        <dbReference type="Rhea" id="RHEA:51389"/>
    </physiologicalReaction>
</comment>
<comment type="catalytic activity">
    <reaction evidence="6">
        <text>dopamine + (9Z)-octadecenoyl-CoA = N-(9Z-octadecanoyl)-dopamine + CoA + H(+)</text>
        <dbReference type="Rhea" id="RHEA:51380"/>
        <dbReference type="ChEBI" id="CHEBI:15378"/>
        <dbReference type="ChEBI" id="CHEBI:31883"/>
        <dbReference type="ChEBI" id="CHEBI:57287"/>
        <dbReference type="ChEBI" id="CHEBI:57387"/>
        <dbReference type="ChEBI" id="CHEBI:59905"/>
    </reaction>
    <physiologicalReaction direction="left-to-right" evidence="6">
        <dbReference type="Rhea" id="RHEA:51381"/>
    </physiologicalReaction>
</comment>
<dbReference type="GO" id="GO:0004059">
    <property type="term" value="F:aralkylamine N-acetyltransferase activity"/>
    <property type="evidence" value="ECO:0007669"/>
    <property type="project" value="UniProtKB-EC"/>
</dbReference>
<dbReference type="AlphaFoldDB" id="A0A9N9WLH3"/>
<evidence type="ECO:0000256" key="4">
    <source>
        <dbReference type="ARBA" id="ARBA00038182"/>
    </source>
</evidence>
<protein>
    <recommendedName>
        <fullName evidence="5">aralkylamine N-acetyltransferase</fullName>
        <ecNumber evidence="5">2.3.1.87</ecNumber>
    </recommendedName>
</protein>
<evidence type="ECO:0000256" key="5">
    <source>
        <dbReference type="ARBA" id="ARBA00039114"/>
    </source>
</evidence>
<comment type="catalytic activity">
    <reaction evidence="12">
        <text>dopamine + hexadecanoyl-CoA = N-hexadecanoyl-dopamine + CoA + H(+)</text>
        <dbReference type="Rhea" id="RHEA:51376"/>
        <dbReference type="ChEBI" id="CHEBI:15378"/>
        <dbReference type="ChEBI" id="CHEBI:57287"/>
        <dbReference type="ChEBI" id="CHEBI:57379"/>
        <dbReference type="ChEBI" id="CHEBI:59905"/>
        <dbReference type="ChEBI" id="CHEBI:134058"/>
    </reaction>
    <physiologicalReaction direction="left-to-right" evidence="12">
        <dbReference type="Rhea" id="RHEA:51377"/>
    </physiologicalReaction>
</comment>
<accession>A0A9N9WLH3</accession>
<evidence type="ECO:0000256" key="9">
    <source>
        <dbReference type="ARBA" id="ARBA00051711"/>
    </source>
</evidence>
<comment type="pathway">
    <text evidence="3">Aromatic compound metabolism; melatonin biosynthesis; melatonin from serotonin: step 1/2.</text>
</comment>
<dbReference type="Gene3D" id="3.40.630.30">
    <property type="match status" value="1"/>
</dbReference>
<dbReference type="PANTHER" id="PTHR20905">
    <property type="entry name" value="N-ACETYLTRANSFERASE-RELATED"/>
    <property type="match status" value="1"/>
</dbReference>
<keyword evidence="2" id="KW-0012">Acyltransferase</keyword>
<keyword evidence="1" id="KW-0808">Transferase</keyword>
<evidence type="ECO:0000313" key="14">
    <source>
        <dbReference type="EMBL" id="CAG9797999.1"/>
    </source>
</evidence>
<name>A0A9N9WLH3_9DIPT</name>
<dbReference type="FunFam" id="3.40.630.30:FF:000046">
    <property type="entry name" value="Dopamine N-acetyltransferase"/>
    <property type="match status" value="1"/>
</dbReference>
<evidence type="ECO:0000256" key="6">
    <source>
        <dbReference type="ARBA" id="ARBA00050189"/>
    </source>
</evidence>
<dbReference type="OrthoDB" id="8113373at2759"/>
<evidence type="ECO:0000256" key="11">
    <source>
        <dbReference type="ARBA" id="ARBA00052178"/>
    </source>
</evidence>